<organism evidence="1">
    <name type="scientific">Rhizophora mucronata</name>
    <name type="common">Asiatic mangrove</name>
    <dbReference type="NCBI Taxonomy" id="61149"/>
    <lineage>
        <taxon>Eukaryota</taxon>
        <taxon>Viridiplantae</taxon>
        <taxon>Streptophyta</taxon>
        <taxon>Embryophyta</taxon>
        <taxon>Tracheophyta</taxon>
        <taxon>Spermatophyta</taxon>
        <taxon>Magnoliopsida</taxon>
        <taxon>eudicotyledons</taxon>
        <taxon>Gunneridae</taxon>
        <taxon>Pentapetalae</taxon>
        <taxon>rosids</taxon>
        <taxon>fabids</taxon>
        <taxon>Malpighiales</taxon>
        <taxon>Rhizophoraceae</taxon>
        <taxon>Rhizophora</taxon>
    </lineage>
</organism>
<dbReference type="EMBL" id="GGEC01068854">
    <property type="protein sequence ID" value="MBX49338.1"/>
    <property type="molecule type" value="Transcribed_RNA"/>
</dbReference>
<reference evidence="1" key="1">
    <citation type="submission" date="2018-02" db="EMBL/GenBank/DDBJ databases">
        <title>Rhizophora mucronata_Transcriptome.</title>
        <authorList>
            <person name="Meera S.P."/>
            <person name="Sreeshan A."/>
            <person name="Augustine A."/>
        </authorList>
    </citation>
    <scope>NUCLEOTIDE SEQUENCE</scope>
    <source>
        <tissue evidence="1">Leaf</tissue>
    </source>
</reference>
<proteinExistence type="predicted"/>
<protein>
    <submittedName>
        <fullName evidence="1">Uncharacterized protein</fullName>
    </submittedName>
</protein>
<dbReference type="AlphaFoldDB" id="A0A2P2P3M0"/>
<accession>A0A2P2P3M0</accession>
<evidence type="ECO:0000313" key="1">
    <source>
        <dbReference type="EMBL" id="MBX49338.1"/>
    </source>
</evidence>
<sequence>MFKVFTINWGVSLSRGFCQ</sequence>
<name>A0A2P2P3M0_RHIMU</name>